<dbReference type="InterPro" id="IPR050266">
    <property type="entry name" value="AB_hydrolase_sf"/>
</dbReference>
<dbReference type="EMBL" id="NXLT01000002">
    <property type="protein sequence ID" value="RDU68034.1"/>
    <property type="molecule type" value="Genomic_DNA"/>
</dbReference>
<evidence type="ECO:0000313" key="3">
    <source>
        <dbReference type="EMBL" id="RDU68034.1"/>
    </source>
</evidence>
<dbReference type="Pfam" id="PF12697">
    <property type="entry name" value="Abhydrolase_6"/>
    <property type="match status" value="1"/>
</dbReference>
<dbReference type="SUPFAM" id="SSF53474">
    <property type="entry name" value="alpha/beta-Hydrolases"/>
    <property type="match status" value="1"/>
</dbReference>
<dbReference type="InterPro" id="IPR000073">
    <property type="entry name" value="AB_hydrolase_1"/>
</dbReference>
<dbReference type="GO" id="GO:0016787">
    <property type="term" value="F:hydrolase activity"/>
    <property type="evidence" value="ECO:0007669"/>
    <property type="project" value="UniProtKB-KW"/>
</dbReference>
<keyword evidence="4" id="KW-1185">Reference proteome</keyword>
<reference evidence="3 4" key="1">
    <citation type="submission" date="2018-04" db="EMBL/GenBank/DDBJ databases">
        <title>Novel Campyloabacter and Helicobacter Species and Strains.</title>
        <authorList>
            <person name="Mannion A.J."/>
            <person name="Shen Z."/>
            <person name="Fox J.G."/>
        </authorList>
    </citation>
    <scope>NUCLEOTIDE SEQUENCE [LARGE SCALE GENOMIC DNA]</scope>
    <source>
        <strain evidence="3 4">MIT 12-6600</strain>
    </source>
</reference>
<dbReference type="OrthoDB" id="9808398at2"/>
<gene>
    <name evidence="3" type="ORF">CQA54_03745</name>
</gene>
<dbReference type="PANTHER" id="PTHR43798">
    <property type="entry name" value="MONOACYLGLYCEROL LIPASE"/>
    <property type="match status" value="1"/>
</dbReference>
<dbReference type="PANTHER" id="PTHR43798:SF31">
    <property type="entry name" value="AB HYDROLASE SUPERFAMILY PROTEIN YCLE"/>
    <property type="match status" value="1"/>
</dbReference>
<evidence type="ECO:0000256" key="1">
    <source>
        <dbReference type="ARBA" id="ARBA00022801"/>
    </source>
</evidence>
<evidence type="ECO:0000313" key="4">
    <source>
        <dbReference type="Proteomes" id="UP000256514"/>
    </source>
</evidence>
<dbReference type="GO" id="GO:0016020">
    <property type="term" value="C:membrane"/>
    <property type="evidence" value="ECO:0007669"/>
    <property type="project" value="TreeGrafter"/>
</dbReference>
<proteinExistence type="predicted"/>
<keyword evidence="1" id="KW-0378">Hydrolase</keyword>
<comment type="caution">
    <text evidence="3">The sequence shown here is derived from an EMBL/GenBank/DDBJ whole genome shotgun (WGS) entry which is preliminary data.</text>
</comment>
<evidence type="ECO:0000259" key="2">
    <source>
        <dbReference type="Pfam" id="PF12697"/>
    </source>
</evidence>
<dbReference type="Proteomes" id="UP000256514">
    <property type="component" value="Unassembled WGS sequence"/>
</dbReference>
<dbReference type="InterPro" id="IPR029058">
    <property type="entry name" value="AB_hydrolase_fold"/>
</dbReference>
<organism evidence="3 4">
    <name type="scientific">Helicobacter equorum</name>
    <dbReference type="NCBI Taxonomy" id="361872"/>
    <lineage>
        <taxon>Bacteria</taxon>
        <taxon>Pseudomonadati</taxon>
        <taxon>Campylobacterota</taxon>
        <taxon>Epsilonproteobacteria</taxon>
        <taxon>Campylobacterales</taxon>
        <taxon>Helicobacteraceae</taxon>
        <taxon>Helicobacter</taxon>
    </lineage>
</organism>
<feature type="domain" description="AB hydrolase-1" evidence="2">
    <location>
        <begin position="31"/>
        <end position="130"/>
    </location>
</feature>
<dbReference type="AlphaFoldDB" id="A0A3D8ITQ2"/>
<protein>
    <recommendedName>
        <fullName evidence="2">AB hydrolase-1 domain-containing protein</fullName>
    </recommendedName>
</protein>
<accession>A0A3D8ITQ2</accession>
<dbReference type="Gene3D" id="3.40.50.1820">
    <property type="entry name" value="alpha/beta hydrolase"/>
    <property type="match status" value="1"/>
</dbReference>
<dbReference type="RefSeq" id="WP_115570831.1">
    <property type="nucleotide sequence ID" value="NZ_NXLT01000002.1"/>
</dbReference>
<sequence>MASAQISYNHNTFSISYVLQNLHITNPRGVLVFLHGWGSNKELMKLAFGESFRDYVHLYIDLPGFGASPNTHILHTHDYAKIIESFLSYIHTHFSELDSQEYIMVGHSFGGKIATILAKTQLILLSSAGIVVQKSLKVRSKIFLAKLCKNLGINATFLRSKDANNLNEAMYQTFKNVVDEDFSPLFLQCKAQAYIFWGKDDSATPLSSGEKIASLLDHSHFFVLKGDHFFFLKQANNIESLYQNAISQGA</sequence>
<name>A0A3D8ITQ2_9HELI</name>